<evidence type="ECO:0000256" key="2">
    <source>
        <dbReference type="ARBA" id="ARBA00022723"/>
    </source>
</evidence>
<evidence type="ECO:0000259" key="7">
    <source>
        <dbReference type="Pfam" id="PF09733"/>
    </source>
</evidence>
<protein>
    <submittedName>
        <fullName evidence="9">Uncharacterized protein</fullName>
    </submittedName>
</protein>
<dbReference type="OrthoDB" id="166746at2759"/>
<accession>A0A5J9T7U0</accession>
<evidence type="ECO:0000313" key="10">
    <source>
        <dbReference type="Proteomes" id="UP000324897"/>
    </source>
</evidence>
<keyword evidence="5" id="KW-0805">Transcription regulation</keyword>
<evidence type="ECO:0000256" key="6">
    <source>
        <dbReference type="ARBA" id="ARBA00023163"/>
    </source>
</evidence>
<dbReference type="GO" id="GO:0008270">
    <property type="term" value="F:zinc ion binding"/>
    <property type="evidence" value="ECO:0007669"/>
    <property type="project" value="UniProtKB-KW"/>
</dbReference>
<name>A0A5J9T7U0_9POAL</name>
<dbReference type="EMBL" id="RWGY01000045">
    <property type="protein sequence ID" value="TVU07048.1"/>
    <property type="molecule type" value="Genomic_DNA"/>
</dbReference>
<keyword evidence="4" id="KW-0862">Zinc</keyword>
<dbReference type="Pfam" id="PF09733">
    <property type="entry name" value="VEFS-Box"/>
    <property type="match status" value="1"/>
</dbReference>
<evidence type="ECO:0000256" key="4">
    <source>
        <dbReference type="ARBA" id="ARBA00022833"/>
    </source>
</evidence>
<dbReference type="InterPro" id="IPR056068">
    <property type="entry name" value="EMF2-like_DUF7651"/>
</dbReference>
<feature type="domain" description="DUF7651" evidence="8">
    <location>
        <begin position="88"/>
        <end position="277"/>
    </location>
</feature>
<dbReference type="Pfam" id="PF24663">
    <property type="entry name" value="DUF7651"/>
    <property type="match status" value="1"/>
</dbReference>
<evidence type="ECO:0000256" key="5">
    <source>
        <dbReference type="ARBA" id="ARBA00023015"/>
    </source>
</evidence>
<evidence type="ECO:0000256" key="3">
    <source>
        <dbReference type="ARBA" id="ARBA00022771"/>
    </source>
</evidence>
<proteinExistence type="inferred from homology"/>
<dbReference type="GO" id="GO:0005634">
    <property type="term" value="C:nucleus"/>
    <property type="evidence" value="ECO:0007669"/>
    <property type="project" value="TreeGrafter"/>
</dbReference>
<sequence length="601" mass="67714">MERSGNIGCVFGSDSPAEQTCQQSKDELSRRSACVVSRLSADEICREPSRDELPSEQGLTLYCGPVTLYHIIQERAKQNPTFIRRGLRYKIHAKQRKRIQITLSLSANTNAELQAQNIFPLYALFARSISDVLAEGHSPLYQFNQACLLTSFNESGSSNHTEAKFTIPDLATLATSRACNRDIILVSCGHFGQTLNGINCSEDYAENSSLQKLEGKCFWGKIPVSLLRSSLDNCMDLILGRTIEFASTIVMSPSFMEVVSVLLGAIFSKFSFTYQSESTMLIASVVTEDFTCSICLMKCGNFKGLESHLLASHDLFNVEFKLSEKKQVVNVRLKHHIRTNEFFPEKVDPRHGTFSYFSKYKKRGRLVAGTEMIVSSKAIEMIVPSETNDVVKHGQLVSLGSKPADFEDGHVQKDNGIYVPDVSLALADSLHSGSISPPKVLQFGKTRKLSVDQFDPRNRELLQKRQIFHSHQGQKMSIEEVLSDHDSEDEIDDDVVDLEERVVLDTYSDIAEDEKRIMRMWNSFARRQRVLADGHIPWVCKAFSELHGQLFVQSPSLRWCWCLFMIKLWNHNLLDACTMNICNMIIDGLKSKGVPNKNACH</sequence>
<dbReference type="PANTHER" id="PTHR22597">
    <property type="entry name" value="POLYCOMB GROUP PROTEIN"/>
    <property type="match status" value="1"/>
</dbReference>
<dbReference type="PANTHER" id="PTHR22597:SF0">
    <property type="entry name" value="POLYCOMB PROTEIN SUZ12"/>
    <property type="match status" value="1"/>
</dbReference>
<evidence type="ECO:0000313" key="9">
    <source>
        <dbReference type="EMBL" id="TVU07048.1"/>
    </source>
</evidence>
<reference evidence="9 10" key="1">
    <citation type="journal article" date="2019" name="Sci. Rep.">
        <title>A high-quality genome of Eragrostis curvula grass provides insights into Poaceae evolution and supports new strategies to enhance forage quality.</title>
        <authorList>
            <person name="Carballo J."/>
            <person name="Santos B.A.C.M."/>
            <person name="Zappacosta D."/>
            <person name="Garbus I."/>
            <person name="Selva J.P."/>
            <person name="Gallo C.A."/>
            <person name="Diaz A."/>
            <person name="Albertini E."/>
            <person name="Caccamo M."/>
            <person name="Echenique V."/>
        </authorList>
    </citation>
    <scope>NUCLEOTIDE SEQUENCE [LARGE SCALE GENOMIC DNA]</scope>
    <source>
        <strain evidence="10">cv. Victoria</strain>
        <tissue evidence="9">Leaf</tissue>
    </source>
</reference>
<keyword evidence="10" id="KW-1185">Reference proteome</keyword>
<keyword evidence="2" id="KW-0479">Metal-binding</keyword>
<evidence type="ECO:0000259" key="8">
    <source>
        <dbReference type="Pfam" id="PF24663"/>
    </source>
</evidence>
<dbReference type="InterPro" id="IPR019135">
    <property type="entry name" value="Polycomb_protein_VEFS-Box"/>
</dbReference>
<dbReference type="Proteomes" id="UP000324897">
    <property type="component" value="Unassembled WGS sequence"/>
</dbReference>
<feature type="domain" description="Polycomb protein VEFS-Box" evidence="7">
    <location>
        <begin position="459"/>
        <end position="579"/>
    </location>
</feature>
<keyword evidence="6" id="KW-0804">Transcription</keyword>
<evidence type="ECO:0000256" key="1">
    <source>
        <dbReference type="ARBA" id="ARBA00007416"/>
    </source>
</evidence>
<dbReference type="CDD" id="cd21553">
    <property type="entry name" value="VEFS-box_EMF2-like"/>
    <property type="match status" value="1"/>
</dbReference>
<organism evidence="9 10">
    <name type="scientific">Eragrostis curvula</name>
    <name type="common">weeping love grass</name>
    <dbReference type="NCBI Taxonomy" id="38414"/>
    <lineage>
        <taxon>Eukaryota</taxon>
        <taxon>Viridiplantae</taxon>
        <taxon>Streptophyta</taxon>
        <taxon>Embryophyta</taxon>
        <taxon>Tracheophyta</taxon>
        <taxon>Spermatophyta</taxon>
        <taxon>Magnoliopsida</taxon>
        <taxon>Liliopsida</taxon>
        <taxon>Poales</taxon>
        <taxon>Poaceae</taxon>
        <taxon>PACMAD clade</taxon>
        <taxon>Chloridoideae</taxon>
        <taxon>Eragrostideae</taxon>
        <taxon>Eragrostidinae</taxon>
        <taxon>Eragrostis</taxon>
    </lineage>
</organism>
<dbReference type="GO" id="GO:0031490">
    <property type="term" value="F:chromatin DNA binding"/>
    <property type="evidence" value="ECO:0007669"/>
    <property type="project" value="TreeGrafter"/>
</dbReference>
<comment type="caution">
    <text evidence="9">The sequence shown here is derived from an EMBL/GenBank/DDBJ whole genome shotgun (WGS) entry which is preliminary data.</text>
</comment>
<dbReference type="Gramene" id="TVU07048">
    <property type="protein sequence ID" value="TVU07048"/>
    <property type="gene ID" value="EJB05_47087"/>
</dbReference>
<comment type="similarity">
    <text evidence="1">Belongs to the VEFS (VRN2-EMF2-FIS2-SU(Z)12) family.</text>
</comment>
<gene>
    <name evidence="9" type="ORF">EJB05_47087</name>
</gene>
<keyword evidence="3" id="KW-0863">Zinc-finger</keyword>
<dbReference type="GO" id="GO:0006325">
    <property type="term" value="P:chromatin organization"/>
    <property type="evidence" value="ECO:0007669"/>
    <property type="project" value="UniProtKB-KW"/>
</dbReference>
<dbReference type="AlphaFoldDB" id="A0A5J9T7U0"/>